<keyword evidence="4" id="KW-1185">Reference proteome</keyword>
<dbReference type="InterPro" id="IPR010499">
    <property type="entry name" value="AraC_E-bd"/>
</dbReference>
<gene>
    <name evidence="3" type="ORF">GCM10012287_18800</name>
</gene>
<dbReference type="EMBL" id="BMMP01000005">
    <property type="protein sequence ID" value="GGO47057.1"/>
    <property type="molecule type" value="Genomic_DNA"/>
</dbReference>
<proteinExistence type="predicted"/>
<organism evidence="3 4">
    <name type="scientific">Streptomyces daqingensis</name>
    <dbReference type="NCBI Taxonomy" id="1472640"/>
    <lineage>
        <taxon>Bacteria</taxon>
        <taxon>Bacillati</taxon>
        <taxon>Actinomycetota</taxon>
        <taxon>Actinomycetes</taxon>
        <taxon>Kitasatosporales</taxon>
        <taxon>Streptomycetaceae</taxon>
        <taxon>Streptomyces</taxon>
    </lineage>
</organism>
<sequence length="166" mass="17455">MTGSTPGSESASGAPTPELVTVGQAVTAVVRGVVPTAGLRDFFDGSFRELAAVVSKQQLALQGPAFALYHGVPGDTADLEVGFTTDRPVTPEGQVAPGTLPAARVARVVHCGSFDALGNSWGRLGAWIGEQGMTPGEDMWECYLTEPSPDMDPDDLRTELNWPVRD</sequence>
<evidence type="ECO:0000256" key="1">
    <source>
        <dbReference type="SAM" id="MobiDB-lite"/>
    </source>
</evidence>
<evidence type="ECO:0000313" key="3">
    <source>
        <dbReference type="EMBL" id="GGO47057.1"/>
    </source>
</evidence>
<dbReference type="SUPFAM" id="SSF55136">
    <property type="entry name" value="Probable bacterial effector-binding domain"/>
    <property type="match status" value="1"/>
</dbReference>
<comment type="caution">
    <text evidence="3">The sequence shown here is derived from an EMBL/GenBank/DDBJ whole genome shotgun (WGS) entry which is preliminary data.</text>
</comment>
<reference evidence="4" key="1">
    <citation type="journal article" date="2019" name="Int. J. Syst. Evol. Microbiol.">
        <title>The Global Catalogue of Microorganisms (GCM) 10K type strain sequencing project: providing services to taxonomists for standard genome sequencing and annotation.</title>
        <authorList>
            <consortium name="The Broad Institute Genomics Platform"/>
            <consortium name="The Broad Institute Genome Sequencing Center for Infectious Disease"/>
            <person name="Wu L."/>
            <person name="Ma J."/>
        </authorList>
    </citation>
    <scope>NUCLEOTIDE SEQUENCE [LARGE SCALE GENOMIC DNA]</scope>
    <source>
        <strain evidence="4">CGMCC 4.7178</strain>
    </source>
</reference>
<feature type="compositionally biased region" description="Basic and acidic residues" evidence="1">
    <location>
        <begin position="154"/>
        <end position="166"/>
    </location>
</feature>
<feature type="domain" description="AraC effector-binding" evidence="2">
    <location>
        <begin position="15"/>
        <end position="165"/>
    </location>
</feature>
<protein>
    <submittedName>
        <fullName evidence="3">Transcriptional regulator</fullName>
    </submittedName>
</protein>
<dbReference type="InterPro" id="IPR011256">
    <property type="entry name" value="Reg_factor_effector_dom_sf"/>
</dbReference>
<accession>A0ABQ2M5J1</accession>
<name>A0ABQ2M5J1_9ACTN</name>
<dbReference type="Gene3D" id="3.20.80.10">
    <property type="entry name" value="Regulatory factor, effector binding domain"/>
    <property type="match status" value="1"/>
</dbReference>
<dbReference type="SMART" id="SM00871">
    <property type="entry name" value="AraC_E_bind"/>
    <property type="match status" value="1"/>
</dbReference>
<feature type="region of interest" description="Disordered" evidence="1">
    <location>
        <begin position="146"/>
        <end position="166"/>
    </location>
</feature>
<evidence type="ECO:0000313" key="4">
    <source>
        <dbReference type="Proteomes" id="UP000631535"/>
    </source>
</evidence>
<dbReference type="InterPro" id="IPR029442">
    <property type="entry name" value="GyrI-like"/>
</dbReference>
<dbReference type="RefSeq" id="WP_189036630.1">
    <property type="nucleotide sequence ID" value="NZ_BMMP01000005.1"/>
</dbReference>
<dbReference type="Pfam" id="PF06445">
    <property type="entry name" value="GyrI-like"/>
    <property type="match status" value="1"/>
</dbReference>
<dbReference type="Proteomes" id="UP000631535">
    <property type="component" value="Unassembled WGS sequence"/>
</dbReference>
<evidence type="ECO:0000259" key="2">
    <source>
        <dbReference type="SMART" id="SM00871"/>
    </source>
</evidence>